<dbReference type="Proteomes" id="UP000654471">
    <property type="component" value="Unassembled WGS sequence"/>
</dbReference>
<dbReference type="InterPro" id="IPR036388">
    <property type="entry name" value="WH-like_DNA-bd_sf"/>
</dbReference>
<accession>A0ABQ2VNI6</accession>
<dbReference type="SUPFAM" id="SSF46785">
    <property type="entry name" value="Winged helix' DNA-binding domain"/>
    <property type="match status" value="1"/>
</dbReference>
<dbReference type="InterPro" id="IPR016032">
    <property type="entry name" value="Sig_transdc_resp-reg_C-effctor"/>
</dbReference>
<evidence type="ECO:0000256" key="1">
    <source>
        <dbReference type="SAM" id="Coils"/>
    </source>
</evidence>
<dbReference type="PANTHER" id="PTHR34293:SF1">
    <property type="entry name" value="HTH-TYPE TRANSCRIPTIONAL REGULATOR TRMBL2"/>
    <property type="match status" value="1"/>
</dbReference>
<dbReference type="InterPro" id="IPR000792">
    <property type="entry name" value="Tscrpt_reg_LuxR_C"/>
</dbReference>
<dbReference type="SUPFAM" id="SSF46894">
    <property type="entry name" value="C-terminal effector domain of the bipartite response regulators"/>
    <property type="match status" value="1"/>
</dbReference>
<dbReference type="SMART" id="SM00421">
    <property type="entry name" value="HTH_LUXR"/>
    <property type="match status" value="1"/>
</dbReference>
<evidence type="ECO:0000313" key="4">
    <source>
        <dbReference type="Proteomes" id="UP000654471"/>
    </source>
</evidence>
<feature type="coiled-coil region" evidence="1">
    <location>
        <begin position="83"/>
        <end position="139"/>
    </location>
</feature>
<dbReference type="EMBL" id="BMRP01000071">
    <property type="protein sequence ID" value="GGV01359.1"/>
    <property type="molecule type" value="Genomic_DNA"/>
</dbReference>
<keyword evidence="1" id="KW-0175">Coiled coil</keyword>
<organism evidence="3 4">
    <name type="scientific">Streptomyces albospinus</name>
    <dbReference type="NCBI Taxonomy" id="285515"/>
    <lineage>
        <taxon>Bacteria</taxon>
        <taxon>Bacillati</taxon>
        <taxon>Actinomycetota</taxon>
        <taxon>Actinomycetes</taxon>
        <taxon>Kitasatosporales</taxon>
        <taxon>Streptomycetaceae</taxon>
        <taxon>Streptomyces</taxon>
    </lineage>
</organism>
<comment type="caution">
    <text evidence="3">The sequence shown here is derived from an EMBL/GenBank/DDBJ whole genome shotgun (WGS) entry which is preliminary data.</text>
</comment>
<protein>
    <recommendedName>
        <fullName evidence="2">HTH luxR-type domain-containing protein</fullName>
    </recommendedName>
</protein>
<feature type="domain" description="HTH luxR-type" evidence="2">
    <location>
        <begin position="260"/>
        <end position="325"/>
    </location>
</feature>
<keyword evidence="4" id="KW-1185">Reference proteome</keyword>
<dbReference type="PANTHER" id="PTHR34293">
    <property type="entry name" value="HTH-TYPE TRANSCRIPTIONAL REGULATOR TRMBL2"/>
    <property type="match status" value="1"/>
</dbReference>
<dbReference type="PRINTS" id="PR00038">
    <property type="entry name" value="HTHLUXR"/>
</dbReference>
<evidence type="ECO:0000259" key="2">
    <source>
        <dbReference type="PROSITE" id="PS50043"/>
    </source>
</evidence>
<dbReference type="Pfam" id="PF00196">
    <property type="entry name" value="GerE"/>
    <property type="match status" value="1"/>
</dbReference>
<dbReference type="InterPro" id="IPR051797">
    <property type="entry name" value="TrmB-like"/>
</dbReference>
<name>A0ABQ2VNI6_9ACTN</name>
<reference evidence="4" key="1">
    <citation type="journal article" date="2019" name="Int. J. Syst. Evol. Microbiol.">
        <title>The Global Catalogue of Microorganisms (GCM) 10K type strain sequencing project: providing services to taxonomists for standard genome sequencing and annotation.</title>
        <authorList>
            <consortium name="The Broad Institute Genomics Platform"/>
            <consortium name="The Broad Institute Genome Sequencing Center for Infectious Disease"/>
            <person name="Wu L."/>
            <person name="Ma J."/>
        </authorList>
    </citation>
    <scope>NUCLEOTIDE SEQUENCE [LARGE SCALE GENOMIC DNA]</scope>
    <source>
        <strain evidence="4">JCM 3399</strain>
    </source>
</reference>
<dbReference type="Gene3D" id="1.10.10.10">
    <property type="entry name" value="Winged helix-like DNA-binding domain superfamily/Winged helix DNA-binding domain"/>
    <property type="match status" value="2"/>
</dbReference>
<dbReference type="InterPro" id="IPR036390">
    <property type="entry name" value="WH_DNA-bd_sf"/>
</dbReference>
<evidence type="ECO:0000313" key="3">
    <source>
        <dbReference type="EMBL" id="GGV01359.1"/>
    </source>
</evidence>
<dbReference type="CDD" id="cd06170">
    <property type="entry name" value="LuxR_C_like"/>
    <property type="match status" value="1"/>
</dbReference>
<sequence length="327" mass="36174">MLEALGLDPAAEVVYCSLLDSPQMSIEELCHRSDLTENAVREALDGLARMYLLRPAEPGSDKLRLVDPATGLSALHSRRAAALARRQKELDDARESIALLASEYGTSRRDFLPELAERLDGLDMVRERLAELAENAKDECLSFMLGGPQKPDDMDASEPLDQVALERGVSLRSVYQDSLRNDAATTRYVQWLSALGGVNRTVPSLPMRLVIVDRKVALIPLVPRDATQGALVLHSEGAVMAMVALFEEVWRHATPWGTPVRKDQRGLSTQERELLRLLGEGNTDEMAARQLGVSLRTVRRLAADLMTRLQARSRFEAGVLAAREGWI</sequence>
<proteinExistence type="predicted"/>
<dbReference type="PROSITE" id="PS50043">
    <property type="entry name" value="HTH_LUXR_2"/>
    <property type="match status" value="1"/>
</dbReference>
<gene>
    <name evidence="3" type="ORF">GCM10010211_80790</name>
</gene>